<dbReference type="Proteomes" id="UP001054945">
    <property type="component" value="Unassembled WGS sequence"/>
</dbReference>
<feature type="region of interest" description="Disordered" evidence="1">
    <location>
        <begin position="1"/>
        <end position="23"/>
    </location>
</feature>
<gene>
    <name evidence="2" type="ORF">CEXT_264211</name>
</gene>
<evidence type="ECO:0000313" key="3">
    <source>
        <dbReference type="Proteomes" id="UP001054945"/>
    </source>
</evidence>
<reference evidence="2 3" key="1">
    <citation type="submission" date="2021-06" db="EMBL/GenBank/DDBJ databases">
        <title>Caerostris extrusa draft genome.</title>
        <authorList>
            <person name="Kono N."/>
            <person name="Arakawa K."/>
        </authorList>
    </citation>
    <scope>NUCLEOTIDE SEQUENCE [LARGE SCALE GENOMIC DNA]</scope>
</reference>
<name>A0AAV4TJ38_CAEEX</name>
<evidence type="ECO:0000256" key="1">
    <source>
        <dbReference type="SAM" id="MobiDB-lite"/>
    </source>
</evidence>
<protein>
    <submittedName>
        <fullName evidence="2">Uncharacterized protein</fullName>
    </submittedName>
</protein>
<organism evidence="2 3">
    <name type="scientific">Caerostris extrusa</name>
    <name type="common">Bark spider</name>
    <name type="synonym">Caerostris bankana</name>
    <dbReference type="NCBI Taxonomy" id="172846"/>
    <lineage>
        <taxon>Eukaryota</taxon>
        <taxon>Metazoa</taxon>
        <taxon>Ecdysozoa</taxon>
        <taxon>Arthropoda</taxon>
        <taxon>Chelicerata</taxon>
        <taxon>Arachnida</taxon>
        <taxon>Araneae</taxon>
        <taxon>Araneomorphae</taxon>
        <taxon>Entelegynae</taxon>
        <taxon>Araneoidea</taxon>
        <taxon>Araneidae</taxon>
        <taxon>Caerostris</taxon>
    </lineage>
</organism>
<sequence>MPNSLSFQHKQTKANRSGPLCNHEFTSSRNTNTIIQRLNNHPPLRRGLCKHGGPRVRWYRINLSGDVIDSLDTAALIMIFC</sequence>
<evidence type="ECO:0000313" key="2">
    <source>
        <dbReference type="EMBL" id="GIY45431.1"/>
    </source>
</evidence>
<accession>A0AAV4TJ38</accession>
<dbReference type="EMBL" id="BPLR01011273">
    <property type="protein sequence ID" value="GIY45431.1"/>
    <property type="molecule type" value="Genomic_DNA"/>
</dbReference>
<comment type="caution">
    <text evidence="2">The sequence shown here is derived from an EMBL/GenBank/DDBJ whole genome shotgun (WGS) entry which is preliminary data.</text>
</comment>
<dbReference type="AlphaFoldDB" id="A0AAV4TJ38"/>
<keyword evidence="3" id="KW-1185">Reference proteome</keyword>
<proteinExistence type="predicted"/>